<feature type="region of interest" description="Disordered" evidence="1">
    <location>
        <begin position="120"/>
        <end position="144"/>
    </location>
</feature>
<keyword evidence="3" id="KW-0378">Hydrolase</keyword>
<dbReference type="InterPro" id="IPR004875">
    <property type="entry name" value="DDE_SF_endonuclease_dom"/>
</dbReference>
<keyword evidence="3" id="KW-0540">Nuclease</keyword>
<dbReference type="GO" id="GO:0003676">
    <property type="term" value="F:nucleic acid binding"/>
    <property type="evidence" value="ECO:0007669"/>
    <property type="project" value="InterPro"/>
</dbReference>
<evidence type="ECO:0000259" key="2">
    <source>
        <dbReference type="Pfam" id="PF03184"/>
    </source>
</evidence>
<sequence length="144" mass="15870">MQPKRTLNLRGETTINGRNTSNSTNRVTASLAVSASGRKLKPMLIFKGTSDGRIARTELPALPQRNELVMVCQEAAWQDDNNMAKWIDLCLVPYLQEYGQGAAAILYLDAFTAHFSASTKGKTADTGCPVESDPSRMHWTRSTH</sequence>
<name>A0A9K3LCE8_9STRA</name>
<reference evidence="3" key="2">
    <citation type="submission" date="2021-04" db="EMBL/GenBank/DDBJ databases">
        <authorList>
            <person name="Podell S."/>
        </authorList>
    </citation>
    <scope>NUCLEOTIDE SEQUENCE</scope>
    <source>
        <strain evidence="3">Hildebrandi</strain>
    </source>
</reference>
<dbReference type="AlphaFoldDB" id="A0A9K3LCE8"/>
<keyword evidence="4" id="KW-1185">Reference proteome</keyword>
<keyword evidence="3" id="KW-0255">Endonuclease</keyword>
<dbReference type="EMBL" id="JAGRRH010000013">
    <property type="protein sequence ID" value="KAG7359719.1"/>
    <property type="molecule type" value="Genomic_DNA"/>
</dbReference>
<comment type="caution">
    <text evidence="3">The sequence shown here is derived from an EMBL/GenBank/DDBJ whole genome shotgun (WGS) entry which is preliminary data.</text>
</comment>
<evidence type="ECO:0000313" key="3">
    <source>
        <dbReference type="EMBL" id="KAG7359719.1"/>
    </source>
</evidence>
<evidence type="ECO:0000313" key="4">
    <source>
        <dbReference type="Proteomes" id="UP000693970"/>
    </source>
</evidence>
<proteinExistence type="predicted"/>
<dbReference type="OrthoDB" id="101739at2759"/>
<feature type="region of interest" description="Disordered" evidence="1">
    <location>
        <begin position="1"/>
        <end position="22"/>
    </location>
</feature>
<accession>A0A9K3LCE8</accession>
<evidence type="ECO:0000256" key="1">
    <source>
        <dbReference type="SAM" id="MobiDB-lite"/>
    </source>
</evidence>
<reference evidence="3" key="1">
    <citation type="journal article" date="2021" name="Sci. Rep.">
        <title>Diploid genomic architecture of Nitzschia inconspicua, an elite biomass production diatom.</title>
        <authorList>
            <person name="Oliver A."/>
            <person name="Podell S."/>
            <person name="Pinowska A."/>
            <person name="Traller J.C."/>
            <person name="Smith S.R."/>
            <person name="McClure R."/>
            <person name="Beliaev A."/>
            <person name="Bohutskyi P."/>
            <person name="Hill E.A."/>
            <person name="Rabines A."/>
            <person name="Zheng H."/>
            <person name="Allen L.Z."/>
            <person name="Kuo A."/>
            <person name="Grigoriev I.V."/>
            <person name="Allen A.E."/>
            <person name="Hazlebeck D."/>
            <person name="Allen E.E."/>
        </authorList>
    </citation>
    <scope>NUCLEOTIDE SEQUENCE</scope>
    <source>
        <strain evidence="3">Hildebrandi</strain>
    </source>
</reference>
<dbReference type="Proteomes" id="UP000693970">
    <property type="component" value="Unassembled WGS sequence"/>
</dbReference>
<protein>
    <submittedName>
        <fullName evidence="3">DDE superfamily endonuclease</fullName>
    </submittedName>
</protein>
<organism evidence="3 4">
    <name type="scientific">Nitzschia inconspicua</name>
    <dbReference type="NCBI Taxonomy" id="303405"/>
    <lineage>
        <taxon>Eukaryota</taxon>
        <taxon>Sar</taxon>
        <taxon>Stramenopiles</taxon>
        <taxon>Ochrophyta</taxon>
        <taxon>Bacillariophyta</taxon>
        <taxon>Bacillariophyceae</taxon>
        <taxon>Bacillariophycidae</taxon>
        <taxon>Bacillariales</taxon>
        <taxon>Bacillariaceae</taxon>
        <taxon>Nitzschia</taxon>
    </lineage>
</organism>
<feature type="compositionally biased region" description="Polar residues" evidence="1">
    <location>
        <begin position="11"/>
        <end position="22"/>
    </location>
</feature>
<dbReference type="Pfam" id="PF03184">
    <property type="entry name" value="DDE_1"/>
    <property type="match status" value="1"/>
</dbReference>
<feature type="domain" description="DDE-1" evidence="2">
    <location>
        <begin position="25"/>
        <end position="119"/>
    </location>
</feature>
<dbReference type="GO" id="GO:0004519">
    <property type="term" value="F:endonuclease activity"/>
    <property type="evidence" value="ECO:0007669"/>
    <property type="project" value="UniProtKB-KW"/>
</dbReference>
<gene>
    <name evidence="3" type="ORF">IV203_034817</name>
</gene>